<name>A0A0L0EZC2_9EUKA</name>
<dbReference type="AlphaFoldDB" id="A0A0L0EZC2"/>
<evidence type="ECO:0000313" key="2">
    <source>
        <dbReference type="EMBL" id="KNC69850.1"/>
    </source>
</evidence>
<reference evidence="2 3" key="1">
    <citation type="submission" date="2011-02" db="EMBL/GenBank/DDBJ databases">
        <title>The Genome Sequence of Sphaeroforma arctica JP610.</title>
        <authorList>
            <consortium name="The Broad Institute Genome Sequencing Platform"/>
            <person name="Russ C."/>
            <person name="Cuomo C."/>
            <person name="Young S.K."/>
            <person name="Zeng Q."/>
            <person name="Gargeya S."/>
            <person name="Alvarado L."/>
            <person name="Berlin A."/>
            <person name="Chapman S.B."/>
            <person name="Chen Z."/>
            <person name="Freedman E."/>
            <person name="Gellesch M."/>
            <person name="Goldberg J."/>
            <person name="Griggs A."/>
            <person name="Gujja S."/>
            <person name="Heilman E."/>
            <person name="Heiman D."/>
            <person name="Howarth C."/>
            <person name="Mehta T."/>
            <person name="Neiman D."/>
            <person name="Pearson M."/>
            <person name="Roberts A."/>
            <person name="Saif S."/>
            <person name="Shea T."/>
            <person name="Shenoy N."/>
            <person name="Sisk P."/>
            <person name="Stolte C."/>
            <person name="Sykes S."/>
            <person name="White J."/>
            <person name="Yandava C."/>
            <person name="Burger G."/>
            <person name="Gray M.W."/>
            <person name="Holland P.W.H."/>
            <person name="King N."/>
            <person name="Lang F.B.F."/>
            <person name="Roger A.J."/>
            <person name="Ruiz-Trillo I."/>
            <person name="Haas B."/>
            <person name="Nusbaum C."/>
            <person name="Birren B."/>
        </authorList>
    </citation>
    <scope>NUCLEOTIDE SEQUENCE [LARGE SCALE GENOMIC DNA]</scope>
    <source>
        <strain evidence="2 3">JP610</strain>
    </source>
</reference>
<organism evidence="2 3">
    <name type="scientific">Sphaeroforma arctica JP610</name>
    <dbReference type="NCBI Taxonomy" id="667725"/>
    <lineage>
        <taxon>Eukaryota</taxon>
        <taxon>Ichthyosporea</taxon>
        <taxon>Ichthyophonida</taxon>
        <taxon>Sphaeroforma</taxon>
    </lineage>
</organism>
<dbReference type="EMBL" id="KQ253071">
    <property type="protein sequence ID" value="KNC69850.1"/>
    <property type="molecule type" value="Genomic_DNA"/>
</dbReference>
<proteinExistence type="predicted"/>
<keyword evidence="3" id="KW-1185">Reference proteome</keyword>
<evidence type="ECO:0000313" key="3">
    <source>
        <dbReference type="Proteomes" id="UP000054560"/>
    </source>
</evidence>
<evidence type="ECO:0000256" key="1">
    <source>
        <dbReference type="SAM" id="MobiDB-lite"/>
    </source>
</evidence>
<dbReference type="GeneID" id="25918134"/>
<protein>
    <submittedName>
        <fullName evidence="2">Uncharacterized protein</fullName>
    </submittedName>
</protein>
<accession>A0A0L0EZC2</accession>
<dbReference type="RefSeq" id="XP_014143752.1">
    <property type="nucleotide sequence ID" value="XM_014288277.1"/>
</dbReference>
<sequence length="52" mass="5506">METKLLINAAGLQAPELAQKARTNRAMTHATPTDTRAEASAADVGPTGYYCK</sequence>
<feature type="non-terminal residue" evidence="2">
    <location>
        <position position="52"/>
    </location>
</feature>
<dbReference type="Proteomes" id="UP000054560">
    <property type="component" value="Unassembled WGS sequence"/>
</dbReference>
<gene>
    <name evidence="2" type="ORF">SARC_17630</name>
</gene>
<feature type="region of interest" description="Disordered" evidence="1">
    <location>
        <begin position="27"/>
        <end position="52"/>
    </location>
</feature>